<dbReference type="PANTHER" id="PTHR14969:SF13">
    <property type="entry name" value="AT30094P"/>
    <property type="match status" value="1"/>
</dbReference>
<dbReference type="RefSeq" id="WP_053069108.1">
    <property type="nucleotide sequence ID" value="NZ_AZEQ01000001.1"/>
</dbReference>
<dbReference type="InterPro" id="IPR000326">
    <property type="entry name" value="PAP2/HPO"/>
</dbReference>
<protein>
    <recommendedName>
        <fullName evidence="2">Phosphatidic acid phosphatase type 2/haloperoxidase domain-containing protein</fullName>
    </recommendedName>
</protein>
<proteinExistence type="predicted"/>
<dbReference type="CDD" id="cd03392">
    <property type="entry name" value="PAP2_like_2"/>
    <property type="match status" value="1"/>
</dbReference>
<dbReference type="PATRIC" id="fig|1423771.3.peg.27"/>
<evidence type="ECO:0000313" key="3">
    <source>
        <dbReference type="EMBL" id="KRL27513.1"/>
    </source>
</evidence>
<feature type="transmembrane region" description="Helical" evidence="1">
    <location>
        <begin position="12"/>
        <end position="34"/>
    </location>
</feature>
<feature type="transmembrane region" description="Helical" evidence="1">
    <location>
        <begin position="55"/>
        <end position="78"/>
    </location>
</feature>
<sequence>MRITPAQNDALQMLAALATLIFMSWSLKYWPAFYHLDQRLHDQVPNRQNSSFWRGVAWIGQPKLTVGYAFVLAGVLWLTADSITAFWVLATLGSLDALGIGVKLYFKRKRPDQHLPGDDGYSFPSGHVLGTTVLVLMIWALWPTPWTGSLGLVWLMLVAASRLVLRAHYPSDVFSTMVMAAGWVALLRRLYAPLAELVTRLF</sequence>
<dbReference type="PANTHER" id="PTHR14969">
    <property type="entry name" value="SPHINGOSINE-1-PHOSPHATE PHOSPHOHYDROLASE"/>
    <property type="match status" value="1"/>
</dbReference>
<dbReference type="InterPro" id="IPR036938">
    <property type="entry name" value="PAP2/HPO_sf"/>
</dbReference>
<dbReference type="SMART" id="SM00014">
    <property type="entry name" value="acidPPc"/>
    <property type="match status" value="1"/>
</dbReference>
<comment type="caution">
    <text evidence="3">The sequence shown here is derived from an EMBL/GenBank/DDBJ whole genome shotgun (WGS) entry which is preliminary data.</text>
</comment>
<dbReference type="Pfam" id="PF01569">
    <property type="entry name" value="PAP2"/>
    <property type="match status" value="1"/>
</dbReference>
<evidence type="ECO:0000313" key="4">
    <source>
        <dbReference type="Proteomes" id="UP000050901"/>
    </source>
</evidence>
<feature type="domain" description="Phosphatidic acid phosphatase type 2/haloperoxidase" evidence="2">
    <location>
        <begin position="84"/>
        <end position="188"/>
    </location>
</feature>
<dbReference type="Gene3D" id="1.20.144.10">
    <property type="entry name" value="Phosphatidic acid phosphatase type 2/haloperoxidase"/>
    <property type="match status" value="1"/>
</dbReference>
<dbReference type="Proteomes" id="UP000050901">
    <property type="component" value="Unassembled WGS sequence"/>
</dbReference>
<evidence type="ECO:0000256" key="1">
    <source>
        <dbReference type="SAM" id="Phobius"/>
    </source>
</evidence>
<feature type="transmembrane region" description="Helical" evidence="1">
    <location>
        <begin position="84"/>
        <end position="106"/>
    </location>
</feature>
<keyword evidence="1" id="KW-1133">Transmembrane helix</keyword>
<name>A0A0R1P5W8_LIMMU</name>
<accession>A0A0R1P5W8</accession>
<keyword evidence="1" id="KW-0472">Membrane</keyword>
<keyword evidence="1" id="KW-0812">Transmembrane</keyword>
<feature type="transmembrane region" description="Helical" evidence="1">
    <location>
        <begin position="172"/>
        <end position="191"/>
    </location>
</feature>
<dbReference type="AlphaFoldDB" id="A0A0R1P5W8"/>
<gene>
    <name evidence="3" type="ORF">FC47_GL000027</name>
</gene>
<reference evidence="3 4" key="1">
    <citation type="journal article" date="2015" name="Genome Announc.">
        <title>Expanding the biotechnology potential of lactobacilli through comparative genomics of 213 strains and associated genera.</title>
        <authorList>
            <person name="Sun Z."/>
            <person name="Harris H.M."/>
            <person name="McCann A."/>
            <person name="Guo C."/>
            <person name="Argimon S."/>
            <person name="Zhang W."/>
            <person name="Yang X."/>
            <person name="Jeffery I.B."/>
            <person name="Cooney J.C."/>
            <person name="Kagawa T.F."/>
            <person name="Liu W."/>
            <person name="Song Y."/>
            <person name="Salvetti E."/>
            <person name="Wrobel A."/>
            <person name="Rasinkangas P."/>
            <person name="Parkhill J."/>
            <person name="Rea M.C."/>
            <person name="O'Sullivan O."/>
            <person name="Ritari J."/>
            <person name="Douillard F.P."/>
            <person name="Paul Ross R."/>
            <person name="Yang R."/>
            <person name="Briner A.E."/>
            <person name="Felis G.E."/>
            <person name="de Vos W.M."/>
            <person name="Barrangou R."/>
            <person name="Klaenhammer T.R."/>
            <person name="Caufield P.W."/>
            <person name="Cui Y."/>
            <person name="Zhang H."/>
            <person name="O'Toole P.W."/>
        </authorList>
    </citation>
    <scope>NUCLEOTIDE SEQUENCE [LARGE SCALE GENOMIC DNA]</scope>
    <source>
        <strain evidence="3 4">DSM 13345</strain>
    </source>
</reference>
<dbReference type="EMBL" id="AZEQ01000001">
    <property type="protein sequence ID" value="KRL27513.1"/>
    <property type="molecule type" value="Genomic_DNA"/>
</dbReference>
<evidence type="ECO:0000259" key="2">
    <source>
        <dbReference type="SMART" id="SM00014"/>
    </source>
</evidence>
<organism evidence="3 4">
    <name type="scientific">Limosilactobacillus mucosae DSM 13345</name>
    <dbReference type="NCBI Taxonomy" id="1423771"/>
    <lineage>
        <taxon>Bacteria</taxon>
        <taxon>Bacillati</taxon>
        <taxon>Bacillota</taxon>
        <taxon>Bacilli</taxon>
        <taxon>Lactobacillales</taxon>
        <taxon>Lactobacillaceae</taxon>
        <taxon>Limosilactobacillus</taxon>
    </lineage>
</organism>
<dbReference type="SUPFAM" id="SSF48317">
    <property type="entry name" value="Acid phosphatase/Vanadium-dependent haloperoxidase"/>
    <property type="match status" value="1"/>
</dbReference>